<evidence type="ECO:0000313" key="4">
    <source>
        <dbReference type="EMBL" id="WBM80793.1"/>
    </source>
</evidence>
<feature type="domain" description="Transglutaminase-like" evidence="3">
    <location>
        <begin position="953"/>
        <end position="1027"/>
    </location>
</feature>
<feature type="compositionally biased region" description="Basic and acidic residues" evidence="1">
    <location>
        <begin position="752"/>
        <end position="762"/>
    </location>
</feature>
<dbReference type="PANTHER" id="PTHR34351">
    <property type="entry name" value="SLR1927 PROTEIN-RELATED"/>
    <property type="match status" value="1"/>
</dbReference>
<feature type="compositionally biased region" description="Basic and acidic residues" evidence="1">
    <location>
        <begin position="606"/>
        <end position="643"/>
    </location>
</feature>
<feature type="compositionally biased region" description="Low complexity" evidence="1">
    <location>
        <begin position="320"/>
        <end position="336"/>
    </location>
</feature>
<dbReference type="InterPro" id="IPR002881">
    <property type="entry name" value="DUF58"/>
</dbReference>
<feature type="compositionally biased region" description="Basic residues" evidence="1">
    <location>
        <begin position="594"/>
        <end position="605"/>
    </location>
</feature>
<proteinExistence type="predicted"/>
<organism evidence="4 5">
    <name type="scientific">Cryobacterium breve</name>
    <dbReference type="NCBI Taxonomy" id="1259258"/>
    <lineage>
        <taxon>Bacteria</taxon>
        <taxon>Bacillati</taxon>
        <taxon>Actinomycetota</taxon>
        <taxon>Actinomycetes</taxon>
        <taxon>Micrococcales</taxon>
        <taxon>Microbacteriaceae</taxon>
        <taxon>Cryobacterium</taxon>
    </lineage>
</organism>
<feature type="compositionally biased region" description="Basic and acidic residues" evidence="1">
    <location>
        <begin position="1243"/>
        <end position="1254"/>
    </location>
</feature>
<dbReference type="PANTHER" id="PTHR34351:SF1">
    <property type="entry name" value="SLR1927 PROTEIN"/>
    <property type="match status" value="1"/>
</dbReference>
<feature type="region of interest" description="Disordered" evidence="1">
    <location>
        <begin position="658"/>
        <end position="773"/>
    </location>
</feature>
<feature type="compositionally biased region" description="Basic residues" evidence="1">
    <location>
        <begin position="337"/>
        <end position="346"/>
    </location>
</feature>
<keyword evidence="5" id="KW-1185">Reference proteome</keyword>
<feature type="region of interest" description="Disordered" evidence="1">
    <location>
        <begin position="786"/>
        <end position="860"/>
    </location>
</feature>
<keyword evidence="2" id="KW-0472">Membrane</keyword>
<accession>A0ABY7NE59</accession>
<evidence type="ECO:0000256" key="1">
    <source>
        <dbReference type="SAM" id="MobiDB-lite"/>
    </source>
</evidence>
<dbReference type="Gene3D" id="3.10.620.30">
    <property type="match status" value="1"/>
</dbReference>
<feature type="compositionally biased region" description="Basic and acidic residues" evidence="1">
    <location>
        <begin position="786"/>
        <end position="810"/>
    </location>
</feature>
<gene>
    <name evidence="4" type="ORF">KIV56_05475</name>
</gene>
<dbReference type="InterPro" id="IPR038765">
    <property type="entry name" value="Papain-like_cys_pep_sf"/>
</dbReference>
<name>A0ABY7NE59_9MICO</name>
<feature type="region of interest" description="Disordered" evidence="1">
    <location>
        <begin position="1226"/>
        <end position="1254"/>
    </location>
</feature>
<feature type="compositionally biased region" description="Basic and acidic residues" evidence="1">
    <location>
        <begin position="731"/>
        <end position="740"/>
    </location>
</feature>
<dbReference type="SUPFAM" id="SSF54001">
    <property type="entry name" value="Cysteine proteinases"/>
    <property type="match status" value="1"/>
</dbReference>
<evidence type="ECO:0000259" key="3">
    <source>
        <dbReference type="SMART" id="SM00460"/>
    </source>
</evidence>
<keyword evidence="2" id="KW-1133">Transmembrane helix</keyword>
<dbReference type="EMBL" id="CP075584">
    <property type="protein sequence ID" value="WBM80793.1"/>
    <property type="molecule type" value="Genomic_DNA"/>
</dbReference>
<feature type="region of interest" description="Disordered" evidence="1">
    <location>
        <begin position="584"/>
        <end position="643"/>
    </location>
</feature>
<sequence length="1254" mass="134776">MSDLGGADSNGLGEDTADGRLAALLVHSVRAVRATVAVSARTWRLATAVVTVLGWSVLASAALALGAGYLLGWTELAVLGWAGLALVLASFGFLFGRNAYQIRLRVPVDRVVVGERVPGELVVLNPSGRRLPGVGVEVPVGLGLAEFAMPGLARGARFEDVFIVPTLRRGIIPIGPVRTVRADPVGLVRRELVWAERVDLFVHPRTLPIPSMSTGFIRDLEGHPTRDLTNLDMSFHALREYVPGDERRSIHWKSTAKTGRLMVRQYEESRRSHLLVALSLAADDFADDEEFELAVSAAGSLGVRAIRDARTVSVFTSAAAPGAGRPGAAREGQGPHRPGRGGARRRPAAERLSTLTSTRLLDDLCRVDRTADALPLGALAQSAADAVAGISVAFLVYGSTVSLAELRAAATHFPGGVEVVAVICATESVPSLRRVADLTVLTIGFLEDLQHSLARGSPHDRESGTRPAARIRRLHRRQYDRPAARDTGRGRAALAGLRESRIRGARRRRRGARFGHCDPRHGVPLAGVARLARHGRGVLPRRRAARNPRRGDAGRGAELCRARRPRRGDCAELERARHDCAPGRVIPGIAGTRPHPRAVEHRRRALDRPPGTDRRARRPRTDRALPRRDRSRTDRGIRADRNRSRSLRRAAVLAALAARGTSAGPARSFRCPAVRADPRDGSGTPAQRGPRSAVRGADHRARDRGRHRGCRCLPGAGTPGRRPGARAAALRPERLSEPAERIPQLPAAGAGRLRDAVGDRPTGRGTAAARRPRFVQRNRLLPRRCGERLHPPARPARPEWGRRGPVVDRRDHRRVRGSLGPGDRAARTHPLRREDRHGQGRRVLLQRRNGNRRRSRGLNAGDSYTATAVVPRAPGSLATLTPGTAALPALEALPDSVEEALAGYVRAGDPPGVQLQAMIDGLRADGYVSHGIGVDEPVSRSGHGLDRISQLFTDEPMLGDAEQYSVAAALLARRLGFPARVVMGFAPQQRGGAEEGASPVVVRGADVSAWIEVQTASDGWVTIDPTPAVRDVPEKQPDRPQIVSRPQTVVPPLVPSVTAQRDPATPENAVETPPAPLSPLMALLVTVLTITGWTLLAALVVTGPFLVVILAKARRRRLRRGRGGALDRVRGGWREFADTAADFGIDVPVGATRLELAEAVGGEPPVAAAVAVDRAVFAPGRPSDAVADQIWRMVGDLRSALAAGRTRRDRLRALISLRSFARYAGRASVPPANRGTPSGHRVSRPDRPKEGAVS</sequence>
<feature type="region of interest" description="Disordered" evidence="1">
    <location>
        <begin position="320"/>
        <end position="349"/>
    </location>
</feature>
<dbReference type="Pfam" id="PF01882">
    <property type="entry name" value="DUF58"/>
    <property type="match status" value="1"/>
</dbReference>
<keyword evidence="2" id="KW-0812">Transmembrane</keyword>
<reference evidence="4 5" key="1">
    <citation type="submission" date="2021-05" db="EMBL/GenBank/DDBJ databases">
        <authorList>
            <person name="Kumar R."/>
            <person name="Kumar A."/>
            <person name="Mukhia S."/>
        </authorList>
    </citation>
    <scope>NUCLEOTIDE SEQUENCE [LARGE SCALE GENOMIC DNA]</scope>
    <source>
        <strain evidence="4 5">ERMR7:08</strain>
    </source>
</reference>
<feature type="transmembrane region" description="Helical" evidence="2">
    <location>
        <begin position="76"/>
        <end position="95"/>
    </location>
</feature>
<evidence type="ECO:0000256" key="2">
    <source>
        <dbReference type="SAM" id="Phobius"/>
    </source>
</evidence>
<dbReference type="SMART" id="SM00460">
    <property type="entry name" value="TGc"/>
    <property type="match status" value="1"/>
</dbReference>
<protein>
    <submittedName>
        <fullName evidence="4">DUF58 domain-containing protein</fullName>
    </submittedName>
</protein>
<feature type="compositionally biased region" description="Low complexity" evidence="1">
    <location>
        <begin position="711"/>
        <end position="730"/>
    </location>
</feature>
<evidence type="ECO:0000313" key="5">
    <source>
        <dbReference type="Proteomes" id="UP001212421"/>
    </source>
</evidence>
<dbReference type="Proteomes" id="UP001212421">
    <property type="component" value="Chromosome"/>
</dbReference>
<feature type="transmembrane region" description="Helical" evidence="2">
    <location>
        <begin position="45"/>
        <end position="70"/>
    </location>
</feature>
<dbReference type="InterPro" id="IPR002931">
    <property type="entry name" value="Transglutaminase-like"/>
</dbReference>
<feature type="transmembrane region" description="Helical" evidence="2">
    <location>
        <begin position="1080"/>
        <end position="1110"/>
    </location>
</feature>
<dbReference type="Pfam" id="PF01841">
    <property type="entry name" value="Transglut_core"/>
    <property type="match status" value="1"/>
</dbReference>